<sequence length="150" mass="16922">MRGQSFMNSMSFKILIIDDSLMMRTLLNNIVSTENYCEIVGLGSNGKEGLELVKHQQPDLIFLDIEMPVMNGIEFLKRVRLISKAKVIVVSYIVKDNLVNRQMLESYGATTVISKPSGSLSLNLDEERGKEIINIIRSFYPNQGGLHDKN</sequence>
<dbReference type="PANTHER" id="PTHR42872:SF6">
    <property type="entry name" value="PROTEIN-GLUTAMATE METHYLESTERASE_PROTEIN-GLUTAMINE GLUTAMINASE"/>
    <property type="match status" value="1"/>
</dbReference>
<dbReference type="EC" id="3.1.1.61" evidence="3"/>
<dbReference type="GO" id="GO:0000160">
    <property type="term" value="P:phosphorelay signal transduction system"/>
    <property type="evidence" value="ECO:0007669"/>
    <property type="project" value="InterPro"/>
</dbReference>
<dbReference type="PANTHER" id="PTHR42872">
    <property type="entry name" value="PROTEIN-GLUTAMATE METHYLESTERASE/PROTEIN-GLUTAMINE GLUTAMINASE"/>
    <property type="match status" value="1"/>
</dbReference>
<feature type="domain" description="Response regulatory" evidence="2">
    <location>
        <begin position="13"/>
        <end position="130"/>
    </location>
</feature>
<dbReference type="InterPro" id="IPR011006">
    <property type="entry name" value="CheY-like_superfamily"/>
</dbReference>
<dbReference type="AlphaFoldDB" id="A0A7L9RUV6"/>
<dbReference type="KEGG" id="pbal:CPBP_01123"/>
<keyword evidence="3" id="KW-0378">Hydrolase</keyword>
<reference evidence="3 4" key="1">
    <citation type="submission" date="2020-06" db="EMBL/GenBank/DDBJ databases">
        <title>The endosymbiont of the kinetoplastid Bodo saltans is a Paracaedibacter-like alpha-proteobacterium possessing a putative toxin-antitoxin system.</title>
        <authorList>
            <person name="Midha S."/>
            <person name="Rigden D.J."/>
            <person name="Siozios S."/>
            <person name="Hurst G.D.D."/>
            <person name="Jackson A.P."/>
        </authorList>
    </citation>
    <scope>NUCLEOTIDE SEQUENCE [LARGE SCALE GENOMIC DNA]</scope>
    <source>
        <strain evidence="3">Lake Konstanz</strain>
    </source>
</reference>
<accession>A0A7L9RUV6</accession>
<dbReference type="SUPFAM" id="SSF52172">
    <property type="entry name" value="CheY-like"/>
    <property type="match status" value="1"/>
</dbReference>
<evidence type="ECO:0000259" key="2">
    <source>
        <dbReference type="PROSITE" id="PS50110"/>
    </source>
</evidence>
<feature type="modified residue" description="4-aspartylphosphate" evidence="1">
    <location>
        <position position="64"/>
    </location>
</feature>
<dbReference type="Proteomes" id="UP000594001">
    <property type="component" value="Chromosome"/>
</dbReference>
<dbReference type="Pfam" id="PF00072">
    <property type="entry name" value="Response_reg"/>
    <property type="match status" value="1"/>
</dbReference>
<dbReference type="SMART" id="SM00448">
    <property type="entry name" value="REC"/>
    <property type="match status" value="1"/>
</dbReference>
<dbReference type="CDD" id="cd17541">
    <property type="entry name" value="REC_CheB-like"/>
    <property type="match status" value="1"/>
</dbReference>
<protein>
    <submittedName>
        <fullName evidence="3">Chemotaxis response regulator protein-glutamate methylesterase</fullName>
        <ecNumber evidence="3">3.1.1.61</ecNumber>
    </submittedName>
</protein>
<evidence type="ECO:0000256" key="1">
    <source>
        <dbReference type="PROSITE-ProRule" id="PRU00169"/>
    </source>
</evidence>
<evidence type="ECO:0000313" key="3">
    <source>
        <dbReference type="EMBL" id="QOL20331.1"/>
    </source>
</evidence>
<organism evidence="3 4">
    <name type="scientific">Candidatus Bodocaedibacter vickermanii</name>
    <dbReference type="NCBI Taxonomy" id="2741701"/>
    <lineage>
        <taxon>Bacteria</taxon>
        <taxon>Pseudomonadati</taxon>
        <taxon>Pseudomonadota</taxon>
        <taxon>Alphaproteobacteria</taxon>
        <taxon>Holosporales</taxon>
        <taxon>Candidatus Paracaedibacteraceae</taxon>
        <taxon>Candidatus Bodocaedibacter</taxon>
    </lineage>
</organism>
<dbReference type="Gene3D" id="3.40.50.2300">
    <property type="match status" value="1"/>
</dbReference>
<gene>
    <name evidence="3" type="primary">cheB_3</name>
    <name evidence="3" type="ORF">CPBP_01123</name>
</gene>
<dbReference type="GO" id="GO:0008984">
    <property type="term" value="F:protein-glutamate methylesterase activity"/>
    <property type="evidence" value="ECO:0007669"/>
    <property type="project" value="UniProtKB-EC"/>
</dbReference>
<name>A0A7L9RUV6_9PROT</name>
<evidence type="ECO:0000313" key="4">
    <source>
        <dbReference type="Proteomes" id="UP000594001"/>
    </source>
</evidence>
<proteinExistence type="predicted"/>
<dbReference type="PROSITE" id="PS50110">
    <property type="entry name" value="RESPONSE_REGULATORY"/>
    <property type="match status" value="1"/>
</dbReference>
<dbReference type="EMBL" id="CP054719">
    <property type="protein sequence ID" value="QOL20331.1"/>
    <property type="molecule type" value="Genomic_DNA"/>
</dbReference>
<dbReference type="InterPro" id="IPR001789">
    <property type="entry name" value="Sig_transdc_resp-reg_receiver"/>
</dbReference>
<keyword evidence="4" id="KW-1185">Reference proteome</keyword>
<keyword evidence="1" id="KW-0597">Phosphoprotein</keyword>